<dbReference type="AlphaFoldDB" id="A0A162L0A2"/>
<feature type="transmembrane region" description="Helical" evidence="5">
    <location>
        <begin position="306"/>
        <end position="326"/>
    </location>
</feature>
<dbReference type="PANTHER" id="PTHR43027">
    <property type="entry name" value="DOXORUBICIN RESISTANCE ABC TRANSPORTER PERMEASE PROTEIN DRRC-RELATED"/>
    <property type="match status" value="1"/>
</dbReference>
<feature type="transmembrane region" description="Helical" evidence="5">
    <location>
        <begin position="363"/>
        <end position="385"/>
    </location>
</feature>
<evidence type="ECO:0000256" key="4">
    <source>
        <dbReference type="ARBA" id="ARBA00023136"/>
    </source>
</evidence>
<evidence type="ECO:0000259" key="6">
    <source>
        <dbReference type="Pfam" id="PF12698"/>
    </source>
</evidence>
<dbReference type="Pfam" id="PF12698">
    <property type="entry name" value="ABC2_membrane_3"/>
    <property type="match status" value="1"/>
</dbReference>
<comment type="caution">
    <text evidence="7">The sequence shown here is derived from an EMBL/GenBank/DDBJ whole genome shotgun (WGS) entry which is preliminary data.</text>
</comment>
<dbReference type="KEGG" id="pcx:LPB68_12635"/>
<comment type="subcellular location">
    <subcellularLocation>
        <location evidence="1">Membrane</location>
        <topology evidence="1">Multi-pass membrane protein</topology>
    </subcellularLocation>
</comment>
<feature type="transmembrane region" description="Helical" evidence="5">
    <location>
        <begin position="244"/>
        <end position="265"/>
    </location>
</feature>
<dbReference type="STRING" id="1763538.LPB68_12635"/>
<evidence type="ECO:0000313" key="8">
    <source>
        <dbReference type="Proteomes" id="UP000077134"/>
    </source>
</evidence>
<feature type="transmembrane region" description="Helical" evidence="5">
    <location>
        <begin position="271"/>
        <end position="294"/>
    </location>
</feature>
<keyword evidence="8" id="KW-1185">Reference proteome</keyword>
<evidence type="ECO:0000256" key="5">
    <source>
        <dbReference type="SAM" id="Phobius"/>
    </source>
</evidence>
<dbReference type="OrthoDB" id="3078158at2"/>
<evidence type="ECO:0000313" key="7">
    <source>
        <dbReference type="EMBL" id="OAB71935.1"/>
    </source>
</evidence>
<keyword evidence="2 5" id="KW-0812">Transmembrane</keyword>
<feature type="transmembrane region" description="Helical" evidence="5">
    <location>
        <begin position="20"/>
        <end position="41"/>
    </location>
</feature>
<dbReference type="InterPro" id="IPR052902">
    <property type="entry name" value="ABC-2_transporter"/>
</dbReference>
<keyword evidence="3 5" id="KW-1133">Transmembrane helix</keyword>
<dbReference type="GO" id="GO:0016020">
    <property type="term" value="C:membrane"/>
    <property type="evidence" value="ECO:0007669"/>
    <property type="project" value="UniProtKB-SubCell"/>
</dbReference>
<dbReference type="EMBL" id="LSFN01000036">
    <property type="protein sequence ID" value="OAB71935.1"/>
    <property type="molecule type" value="Genomic_DNA"/>
</dbReference>
<evidence type="ECO:0000256" key="2">
    <source>
        <dbReference type="ARBA" id="ARBA00022692"/>
    </source>
</evidence>
<dbReference type="Proteomes" id="UP000077134">
    <property type="component" value="Unassembled WGS sequence"/>
</dbReference>
<sequence>MGSFFKKDVLVFWRDRKEILMALLLPIVLIVVLNFAFSGLFNKDGASINIDVAIVQENDESIGLEHSLVHDLFSDPELKQWVNAQELSEVEATELLENGELDAIIRVPEDFTYERLSSQVLGEEAGSTLTIQAEEQSLEVTALQDIIDNFINTLNLQFALGQTAGVGRTEPELPQGGREVVEGVETYSPSQYFTIAISTLFALFMAQTVAMKTVTEKRERVFNRIILTNSHPLHYLMGKTLSTFWLTWVQMMITFTLTQLLLDVFPGKSAVFWLGLILMITAFALTVAGLSAIFTTITLNLNDLNAASGLFTLIIMVLGVLGGSFFPIQGFPELIQNIGEWIPNGLTQTALIEWIQFANPLDLILPCSILIGYFIVFIVMGISFFPRRGRI</sequence>
<proteinExistence type="predicted"/>
<feature type="domain" description="ABC-2 type transporter transmembrane" evidence="6">
    <location>
        <begin position="18"/>
        <end position="382"/>
    </location>
</feature>
<evidence type="ECO:0000256" key="1">
    <source>
        <dbReference type="ARBA" id="ARBA00004141"/>
    </source>
</evidence>
<dbReference type="GO" id="GO:0140359">
    <property type="term" value="F:ABC-type transporter activity"/>
    <property type="evidence" value="ECO:0007669"/>
    <property type="project" value="InterPro"/>
</dbReference>
<accession>A0A162L0A2</accession>
<feature type="transmembrane region" description="Helical" evidence="5">
    <location>
        <begin position="192"/>
        <end position="210"/>
    </location>
</feature>
<gene>
    <name evidence="7" type="ORF">PNBC_18255</name>
</gene>
<reference evidence="7 8" key="1">
    <citation type="submission" date="2016-02" db="EMBL/GenBank/DDBJ databases">
        <title>Paenibacillus sp. LPB0068, isolated from Crassostrea gigas.</title>
        <authorList>
            <person name="Shin S.-K."/>
            <person name="Yi H."/>
        </authorList>
    </citation>
    <scope>NUCLEOTIDE SEQUENCE [LARGE SCALE GENOMIC DNA]</scope>
    <source>
        <strain evidence="7 8">LPB0068</strain>
    </source>
</reference>
<protein>
    <recommendedName>
        <fullName evidence="6">ABC-2 type transporter transmembrane domain-containing protein</fullName>
    </recommendedName>
</protein>
<keyword evidence="4 5" id="KW-0472">Membrane</keyword>
<dbReference type="InterPro" id="IPR013525">
    <property type="entry name" value="ABC2_TM"/>
</dbReference>
<evidence type="ECO:0000256" key="3">
    <source>
        <dbReference type="ARBA" id="ARBA00022989"/>
    </source>
</evidence>
<name>A0A162L0A2_9BACL</name>
<dbReference type="RefSeq" id="WP_068660654.1">
    <property type="nucleotide sequence ID" value="NZ_CP017770.1"/>
</dbReference>
<dbReference type="PANTHER" id="PTHR43027:SF1">
    <property type="entry name" value="DOXORUBICIN RESISTANCE ABC TRANSPORTER PERMEASE PROTEIN DRRC-RELATED"/>
    <property type="match status" value="1"/>
</dbReference>
<organism evidence="7 8">
    <name type="scientific">Paenibacillus crassostreae</name>
    <dbReference type="NCBI Taxonomy" id="1763538"/>
    <lineage>
        <taxon>Bacteria</taxon>
        <taxon>Bacillati</taxon>
        <taxon>Bacillota</taxon>
        <taxon>Bacilli</taxon>
        <taxon>Bacillales</taxon>
        <taxon>Paenibacillaceae</taxon>
        <taxon>Paenibacillus</taxon>
    </lineage>
</organism>